<evidence type="ECO:0000313" key="2">
    <source>
        <dbReference type="Proteomes" id="UP000784294"/>
    </source>
</evidence>
<accession>A0A448WQT1</accession>
<dbReference type="AlphaFoldDB" id="A0A448WQT1"/>
<keyword evidence="2" id="KW-1185">Reference proteome</keyword>
<dbReference type="Proteomes" id="UP000784294">
    <property type="component" value="Unassembled WGS sequence"/>
</dbReference>
<dbReference type="EMBL" id="CAAALY010034357">
    <property type="protein sequence ID" value="VEL17830.1"/>
    <property type="molecule type" value="Genomic_DNA"/>
</dbReference>
<comment type="caution">
    <text evidence="1">The sequence shown here is derived from an EMBL/GenBank/DDBJ whole genome shotgun (WGS) entry which is preliminary data.</text>
</comment>
<gene>
    <name evidence="1" type="ORF">PXEA_LOCUS11270</name>
</gene>
<protein>
    <submittedName>
        <fullName evidence="1">Uncharacterized protein</fullName>
    </submittedName>
</protein>
<reference evidence="1" key="1">
    <citation type="submission" date="2018-11" db="EMBL/GenBank/DDBJ databases">
        <authorList>
            <consortium name="Pathogen Informatics"/>
        </authorList>
    </citation>
    <scope>NUCLEOTIDE SEQUENCE</scope>
</reference>
<evidence type="ECO:0000313" key="1">
    <source>
        <dbReference type="EMBL" id="VEL17830.1"/>
    </source>
</evidence>
<name>A0A448WQT1_9PLAT</name>
<sequence>MNPRQTTRTVQSVWPLSGRYGRLYRWLAKVGVIIIFAVRACPFPAPVHCTSASIRRNITRQLAWAVGGAAVSASALSDIIARGRLTFIHPEKAVPFETTYSYPLKKALVTGLRLPGLLCCLPA</sequence>
<proteinExistence type="predicted"/>
<organism evidence="1 2">
    <name type="scientific">Protopolystoma xenopodis</name>
    <dbReference type="NCBI Taxonomy" id="117903"/>
    <lineage>
        <taxon>Eukaryota</taxon>
        <taxon>Metazoa</taxon>
        <taxon>Spiralia</taxon>
        <taxon>Lophotrochozoa</taxon>
        <taxon>Platyhelminthes</taxon>
        <taxon>Monogenea</taxon>
        <taxon>Polyopisthocotylea</taxon>
        <taxon>Polystomatidea</taxon>
        <taxon>Polystomatidae</taxon>
        <taxon>Protopolystoma</taxon>
    </lineage>
</organism>